<reference evidence="2 3" key="1">
    <citation type="submission" date="2016-06" db="EMBL/GenBank/DDBJ databases">
        <authorList>
            <person name="Kjaerup R.B."/>
            <person name="Dalgaard T.S."/>
            <person name="Juul-Madsen H.R."/>
        </authorList>
    </citation>
    <scope>NUCLEOTIDE SEQUENCE [LARGE SCALE GENOMIC DNA]</scope>
    <source>
        <strain evidence="2 3">DSM 43821</strain>
    </source>
</reference>
<dbReference type="EMBL" id="LT607410">
    <property type="protein sequence ID" value="SCF28278.1"/>
    <property type="molecule type" value="Genomic_DNA"/>
</dbReference>
<evidence type="ECO:0000256" key="1">
    <source>
        <dbReference type="SAM" id="Phobius"/>
    </source>
</evidence>
<organism evidence="2 3">
    <name type="scientific">Micromonospora purpureochromogenes</name>
    <dbReference type="NCBI Taxonomy" id="47872"/>
    <lineage>
        <taxon>Bacteria</taxon>
        <taxon>Bacillati</taxon>
        <taxon>Actinomycetota</taxon>
        <taxon>Actinomycetes</taxon>
        <taxon>Micromonosporales</taxon>
        <taxon>Micromonosporaceae</taxon>
        <taxon>Micromonospora</taxon>
    </lineage>
</organism>
<name>A0A1C4Z5M0_9ACTN</name>
<feature type="transmembrane region" description="Helical" evidence="1">
    <location>
        <begin position="154"/>
        <end position="173"/>
    </location>
</feature>
<keyword evidence="1" id="KW-0472">Membrane</keyword>
<dbReference type="RefSeq" id="WP_157746045.1">
    <property type="nucleotide sequence ID" value="NZ_LT607410.1"/>
</dbReference>
<evidence type="ECO:0000313" key="2">
    <source>
        <dbReference type="EMBL" id="SCF28278.1"/>
    </source>
</evidence>
<feature type="transmembrane region" description="Helical" evidence="1">
    <location>
        <begin position="33"/>
        <end position="53"/>
    </location>
</feature>
<gene>
    <name evidence="2" type="ORF">GA0074696_4061</name>
</gene>
<feature type="transmembrane region" description="Helical" evidence="1">
    <location>
        <begin position="87"/>
        <end position="108"/>
    </location>
</feature>
<dbReference type="Proteomes" id="UP000198228">
    <property type="component" value="Chromosome I"/>
</dbReference>
<sequence length="201" mass="22341">MNGEGPAERAAEKSRKLTEEDDLLRGTAEQKLGPFYAIAFGASLWAWDGAFALGTHRTIFYYRRYELFVLALVVLLSALLLRRRVHTHPWVLVLFLPPIGLLLLRLVVGHPHSALEQTAARVVNVATIAVVPFIAAIVVRLLAPKYFTLPGRRLKVTLVVVVAIVALTGFLVGHFNNRFLACQDFIVAGDDPPPNCHKDKW</sequence>
<protein>
    <submittedName>
        <fullName evidence="2">Uncharacterized protein</fullName>
    </submittedName>
</protein>
<feature type="transmembrane region" description="Helical" evidence="1">
    <location>
        <begin position="120"/>
        <end position="142"/>
    </location>
</feature>
<feature type="transmembrane region" description="Helical" evidence="1">
    <location>
        <begin position="65"/>
        <end position="81"/>
    </location>
</feature>
<keyword evidence="1" id="KW-0812">Transmembrane</keyword>
<dbReference type="AlphaFoldDB" id="A0A1C4Z5M0"/>
<proteinExistence type="predicted"/>
<evidence type="ECO:0000313" key="3">
    <source>
        <dbReference type="Proteomes" id="UP000198228"/>
    </source>
</evidence>
<keyword evidence="1" id="KW-1133">Transmembrane helix</keyword>
<accession>A0A1C4Z5M0</accession>